<dbReference type="EMBL" id="AUYB01000103">
    <property type="protein sequence ID" value="KZN37812.1"/>
    <property type="molecule type" value="Genomic_DNA"/>
</dbReference>
<dbReference type="SUPFAM" id="SSF52540">
    <property type="entry name" value="P-loop containing nucleoside triphosphate hydrolases"/>
    <property type="match status" value="1"/>
</dbReference>
<dbReference type="Proteomes" id="UP000076643">
    <property type="component" value="Unassembled WGS sequence"/>
</dbReference>
<comment type="caution">
    <text evidence="12">The sequence shown here is derived from an EMBL/GenBank/DDBJ whole genome shotgun (WGS) entry which is preliminary data.</text>
</comment>
<evidence type="ECO:0000256" key="5">
    <source>
        <dbReference type="ARBA" id="ARBA00022840"/>
    </source>
</evidence>
<evidence type="ECO:0000256" key="9">
    <source>
        <dbReference type="ARBA" id="ARBA00048988"/>
    </source>
</evidence>
<dbReference type="InterPro" id="IPR027417">
    <property type="entry name" value="P-loop_NTPase"/>
</dbReference>
<keyword evidence="4 10" id="KW-0347">Helicase</keyword>
<dbReference type="GO" id="GO:0043138">
    <property type="term" value="F:3'-5' DNA helicase activity"/>
    <property type="evidence" value="ECO:0007669"/>
    <property type="project" value="UniProtKB-EC"/>
</dbReference>
<evidence type="ECO:0000256" key="10">
    <source>
        <dbReference type="PROSITE-ProRule" id="PRU00560"/>
    </source>
</evidence>
<comment type="similarity">
    <text evidence="1">Belongs to the helicase family. UvrD subfamily.</text>
</comment>
<accession>A0A166WS54</accession>
<keyword evidence="6" id="KW-0413">Isomerase</keyword>
<dbReference type="InterPro" id="IPR014016">
    <property type="entry name" value="UvrD-like_ATP-bd"/>
</dbReference>
<keyword evidence="13" id="KW-1185">Reference proteome</keyword>
<dbReference type="InterPro" id="IPR014017">
    <property type="entry name" value="DNA_helicase_UvrD-like_C"/>
</dbReference>
<keyword evidence="3 10" id="KW-0378">Hydrolase</keyword>
<comment type="catalytic activity">
    <reaction evidence="7">
        <text>Couples ATP hydrolysis with the unwinding of duplex DNA by translocating in the 3'-5' direction.</text>
        <dbReference type="EC" id="5.6.2.4"/>
    </reaction>
</comment>
<dbReference type="AlphaFoldDB" id="A0A166WS54"/>
<evidence type="ECO:0000259" key="11">
    <source>
        <dbReference type="PROSITE" id="PS51198"/>
    </source>
</evidence>
<dbReference type="EC" id="5.6.2.4" evidence="8"/>
<proteinExistence type="inferred from homology"/>
<evidence type="ECO:0000313" key="13">
    <source>
        <dbReference type="Proteomes" id="UP000076643"/>
    </source>
</evidence>
<organism evidence="12 13">
    <name type="scientific">Pseudoalteromonas luteoviolacea DSM 6061</name>
    <dbReference type="NCBI Taxonomy" id="1365250"/>
    <lineage>
        <taxon>Bacteria</taxon>
        <taxon>Pseudomonadati</taxon>
        <taxon>Pseudomonadota</taxon>
        <taxon>Gammaproteobacteria</taxon>
        <taxon>Alteromonadales</taxon>
        <taxon>Pseudoalteromonadaceae</taxon>
        <taxon>Pseudoalteromonas</taxon>
    </lineage>
</organism>
<dbReference type="InterPro" id="IPR013986">
    <property type="entry name" value="DExx_box_DNA_helicase_dom_sf"/>
</dbReference>
<evidence type="ECO:0000256" key="4">
    <source>
        <dbReference type="ARBA" id="ARBA00022806"/>
    </source>
</evidence>
<dbReference type="PROSITE" id="PS51198">
    <property type="entry name" value="UVRD_HELICASE_ATP_BIND"/>
    <property type="match status" value="1"/>
</dbReference>
<dbReference type="GO" id="GO:0000725">
    <property type="term" value="P:recombinational repair"/>
    <property type="evidence" value="ECO:0007669"/>
    <property type="project" value="TreeGrafter"/>
</dbReference>
<evidence type="ECO:0000256" key="3">
    <source>
        <dbReference type="ARBA" id="ARBA00022801"/>
    </source>
</evidence>
<comment type="catalytic activity">
    <reaction evidence="9">
        <text>ATP + H2O = ADP + phosphate + H(+)</text>
        <dbReference type="Rhea" id="RHEA:13065"/>
        <dbReference type="ChEBI" id="CHEBI:15377"/>
        <dbReference type="ChEBI" id="CHEBI:15378"/>
        <dbReference type="ChEBI" id="CHEBI:30616"/>
        <dbReference type="ChEBI" id="CHEBI:43474"/>
        <dbReference type="ChEBI" id="CHEBI:456216"/>
        <dbReference type="EC" id="5.6.2.4"/>
    </reaction>
</comment>
<feature type="binding site" evidence="10">
    <location>
        <begin position="205"/>
        <end position="212"/>
    </location>
    <ligand>
        <name>ATP</name>
        <dbReference type="ChEBI" id="CHEBI:30616"/>
    </ligand>
</feature>
<evidence type="ECO:0000256" key="8">
    <source>
        <dbReference type="ARBA" id="ARBA00034808"/>
    </source>
</evidence>
<dbReference type="Gene3D" id="3.40.50.300">
    <property type="entry name" value="P-loop containing nucleotide triphosphate hydrolases"/>
    <property type="match status" value="2"/>
</dbReference>
<dbReference type="Pfam" id="PF00580">
    <property type="entry name" value="UvrD-helicase"/>
    <property type="match status" value="1"/>
</dbReference>
<dbReference type="GO" id="GO:0016887">
    <property type="term" value="F:ATP hydrolysis activity"/>
    <property type="evidence" value="ECO:0007669"/>
    <property type="project" value="RHEA"/>
</dbReference>
<dbReference type="GO" id="GO:0003677">
    <property type="term" value="F:DNA binding"/>
    <property type="evidence" value="ECO:0007669"/>
    <property type="project" value="InterPro"/>
</dbReference>
<evidence type="ECO:0000256" key="2">
    <source>
        <dbReference type="ARBA" id="ARBA00022741"/>
    </source>
</evidence>
<evidence type="ECO:0000256" key="6">
    <source>
        <dbReference type="ARBA" id="ARBA00023235"/>
    </source>
</evidence>
<gene>
    <name evidence="12" type="ORF">N475_03055</name>
</gene>
<evidence type="ECO:0000256" key="7">
    <source>
        <dbReference type="ARBA" id="ARBA00034617"/>
    </source>
</evidence>
<dbReference type="PANTHER" id="PTHR11070:SF63">
    <property type="entry name" value="DNA HELICASE IV"/>
    <property type="match status" value="1"/>
</dbReference>
<dbReference type="PANTHER" id="PTHR11070">
    <property type="entry name" value="UVRD / RECB / PCRA DNA HELICASE FAMILY MEMBER"/>
    <property type="match status" value="1"/>
</dbReference>
<keyword evidence="2 10" id="KW-0547">Nucleotide-binding</keyword>
<sequence>MQFKVHTLSRITDGITAMTISTKGIVIEGKQAKKLYTWQMQQQPPLMLEGKITPKLQIFMPDGRVKVRIKNCDIALAQFELQKLWLNAHISRLRNSISKLEALLERRYLSHGLLKTAKSKAKELSGHWLTWSLDHRLEAYLAQTRYTLEEIHTWQRQDIDDFREAFITKQLNDYEAFFDNIAGQPLTIAQRRACVVVDERQLLLAGAGTGKTSVMIAKAGYLTTAGIADASQVLMLAYGKEAAKEMQSRLSSAQLSVACRTFHSLGIYILTEVEGRTPKLSQLSNDEMQKRQFIHETLQSLCQDSAFHRNLLTLLKSNFNEDRGSTRVDFSSPHLTRLVKQFSDLIGMYKQARSLGNLQHIEAEFEHYLVVFRPLLTEYQLYLNNEQAIDYDDMISHATKYVKAEQFKSNWSHILVDEFQDISPARAELVNALLTQRARGHLFAVGDDWQSIYRFSGADLSLTTHFSQHFGPSTVMQLDKTFRYPQDLLDLASDFVCQNPQQIVKQVRAQIIGDGPSLVIEAQDQNDALQVKLAELEMFAPPRSTVMILARYHKQLPSKEYLAQQKSQFNGLQISAMTFHAAKGREADYTIIIGLDTSVPSTQKTDQIIEALLPASEAFPYAEERRLFYVALTRAKKRAFILSPKQPSRFITEIAEQL</sequence>
<keyword evidence="5 10" id="KW-0067">ATP-binding</keyword>
<dbReference type="CDD" id="cd17932">
    <property type="entry name" value="DEXQc_UvrD"/>
    <property type="match status" value="1"/>
</dbReference>
<dbReference type="InterPro" id="IPR000212">
    <property type="entry name" value="DNA_helicase_UvrD/REP"/>
</dbReference>
<name>A0A166WS54_9GAMM</name>
<feature type="domain" description="UvrD-like helicase ATP-binding" evidence="11">
    <location>
        <begin position="184"/>
        <end position="485"/>
    </location>
</feature>
<evidence type="ECO:0000313" key="12">
    <source>
        <dbReference type="EMBL" id="KZN37812.1"/>
    </source>
</evidence>
<protein>
    <recommendedName>
        <fullName evidence="8">DNA 3'-5' helicase</fullName>
        <ecNumber evidence="8">5.6.2.4</ecNumber>
    </recommendedName>
</protein>
<dbReference type="RefSeq" id="WP_081232428.1">
    <property type="nucleotide sequence ID" value="NZ_AQHB01000028.1"/>
</dbReference>
<reference evidence="12 13" key="1">
    <citation type="submission" date="2013-07" db="EMBL/GenBank/DDBJ databases">
        <title>Comparative Genomic and Metabolomic Analysis of Twelve Strains of Pseudoalteromonas luteoviolacea.</title>
        <authorList>
            <person name="Vynne N.G."/>
            <person name="Mansson M."/>
            <person name="Gram L."/>
        </authorList>
    </citation>
    <scope>NUCLEOTIDE SEQUENCE [LARGE SCALE GENOMIC DNA]</scope>
    <source>
        <strain evidence="12 13">DSM 6061</strain>
    </source>
</reference>
<dbReference type="GO" id="GO:0005829">
    <property type="term" value="C:cytosol"/>
    <property type="evidence" value="ECO:0007669"/>
    <property type="project" value="TreeGrafter"/>
</dbReference>
<dbReference type="PATRIC" id="fig|1365250.3.peg.2832"/>
<dbReference type="GO" id="GO:0005524">
    <property type="term" value="F:ATP binding"/>
    <property type="evidence" value="ECO:0007669"/>
    <property type="project" value="UniProtKB-UniRule"/>
</dbReference>
<dbReference type="Gene3D" id="1.10.10.160">
    <property type="match status" value="1"/>
</dbReference>
<evidence type="ECO:0000256" key="1">
    <source>
        <dbReference type="ARBA" id="ARBA00009922"/>
    </source>
</evidence>
<dbReference type="Pfam" id="PF13361">
    <property type="entry name" value="UvrD_C"/>
    <property type="match status" value="1"/>
</dbReference>